<reference evidence="2" key="2">
    <citation type="journal article" date="2021" name="PeerJ">
        <title>Extensive microbial diversity within the chicken gut microbiome revealed by metagenomics and culture.</title>
        <authorList>
            <person name="Gilroy R."/>
            <person name="Ravi A."/>
            <person name="Getino M."/>
            <person name="Pursley I."/>
            <person name="Horton D.L."/>
            <person name="Alikhan N.F."/>
            <person name="Baker D."/>
            <person name="Gharbi K."/>
            <person name="Hall N."/>
            <person name="Watson M."/>
            <person name="Adriaenssens E.M."/>
            <person name="Foster-Nyarko E."/>
            <person name="Jarju S."/>
            <person name="Secka A."/>
            <person name="Antonio M."/>
            <person name="Oren A."/>
            <person name="Chaudhuri R.R."/>
            <person name="La Ragione R."/>
            <person name="Hildebrand F."/>
            <person name="Pallen M.J."/>
        </authorList>
    </citation>
    <scope>NUCLEOTIDE SEQUENCE</scope>
    <source>
        <strain evidence="2">2889</strain>
    </source>
</reference>
<keyword evidence="1" id="KW-1133">Transmembrane helix</keyword>
<keyword evidence="1" id="KW-0472">Membrane</keyword>
<keyword evidence="1" id="KW-0812">Transmembrane</keyword>
<accession>A0A9D9DR57</accession>
<evidence type="ECO:0000256" key="1">
    <source>
        <dbReference type="SAM" id="Phobius"/>
    </source>
</evidence>
<feature type="transmembrane region" description="Helical" evidence="1">
    <location>
        <begin position="34"/>
        <end position="54"/>
    </location>
</feature>
<gene>
    <name evidence="2" type="ORF">IAB08_00625</name>
</gene>
<dbReference type="EMBL" id="JADIMZ010000010">
    <property type="protein sequence ID" value="MBO8431787.1"/>
    <property type="molecule type" value="Genomic_DNA"/>
</dbReference>
<comment type="caution">
    <text evidence="2">The sequence shown here is derived from an EMBL/GenBank/DDBJ whole genome shotgun (WGS) entry which is preliminary data.</text>
</comment>
<protein>
    <submittedName>
        <fullName evidence="2">Uncharacterized protein</fullName>
    </submittedName>
</protein>
<organism evidence="2 3">
    <name type="scientific">Candidatus Pullibacteroides excrementavium</name>
    <dbReference type="NCBI Taxonomy" id="2840905"/>
    <lineage>
        <taxon>Bacteria</taxon>
        <taxon>Pseudomonadati</taxon>
        <taxon>Bacteroidota</taxon>
        <taxon>Bacteroidia</taxon>
        <taxon>Bacteroidales</taxon>
        <taxon>Candidatus Pullibacteroides</taxon>
    </lineage>
</organism>
<name>A0A9D9DR57_9BACT</name>
<proteinExistence type="predicted"/>
<dbReference type="AlphaFoldDB" id="A0A9D9DR57"/>
<dbReference type="Proteomes" id="UP000823612">
    <property type="component" value="Unassembled WGS sequence"/>
</dbReference>
<evidence type="ECO:0000313" key="2">
    <source>
        <dbReference type="EMBL" id="MBO8431787.1"/>
    </source>
</evidence>
<reference evidence="2" key="1">
    <citation type="submission" date="2020-10" db="EMBL/GenBank/DDBJ databases">
        <authorList>
            <person name="Gilroy R."/>
        </authorList>
    </citation>
    <scope>NUCLEOTIDE SEQUENCE</scope>
    <source>
        <strain evidence="2">2889</strain>
    </source>
</reference>
<evidence type="ECO:0000313" key="3">
    <source>
        <dbReference type="Proteomes" id="UP000823612"/>
    </source>
</evidence>
<sequence>MRKRDRYLALVLLCACLVFVLLNAGGYLFHGESGLLDVLAVLCFAGMFVGYIAYFGHVLGKRRNTFLGKKIRED</sequence>